<accession>A0A0S7XRP7</accession>
<protein>
    <submittedName>
        <fullName evidence="1">Uncharacterized protein</fullName>
    </submittedName>
</protein>
<gene>
    <name evidence="1" type="ORF">AMK68_00745</name>
</gene>
<dbReference type="Proteomes" id="UP000052020">
    <property type="component" value="Unassembled WGS sequence"/>
</dbReference>
<organism evidence="1 2">
    <name type="scientific">candidate division KD3-62 bacterium DG_56</name>
    <dbReference type="NCBI Taxonomy" id="1704032"/>
    <lineage>
        <taxon>Bacteria</taxon>
        <taxon>candidate division KD3-62</taxon>
    </lineage>
</organism>
<evidence type="ECO:0000313" key="2">
    <source>
        <dbReference type="Proteomes" id="UP000052020"/>
    </source>
</evidence>
<reference evidence="1 2" key="1">
    <citation type="journal article" date="2015" name="Microbiome">
        <title>Genomic resolution of linkages in carbon, nitrogen, and sulfur cycling among widespread estuary sediment bacteria.</title>
        <authorList>
            <person name="Baker B.J."/>
            <person name="Lazar C.S."/>
            <person name="Teske A.P."/>
            <person name="Dick G.J."/>
        </authorList>
    </citation>
    <scope>NUCLEOTIDE SEQUENCE [LARGE SCALE GENOMIC DNA]</scope>
    <source>
        <strain evidence="1">DG_56</strain>
    </source>
</reference>
<sequence length="395" mass="43085">SRHDLRLLNADTDITRNRYSTVAWIGADNEVKTAPLRYDDTWTLEGEPLGTETPFACLYASEKSNNAFVVRRLAARLGGREVQRLATSLIGYKNHVAEQTLTVSDTGLTLQPGDFFEADVILMPYGTELSDWHAPNAERTFFGSDAPRLIMHHGTRVHDFPSSLHLDPAGYAEFDLAGGNDYLPIIVTGFDDYKAPLLFYGPYLVDDQVIGNDGGQGFAADDGSVGHVFIVQRRSGQAPHRYFVGQAICSEDIVSVERDNNEVVVRCAREGDWRIVSPRMFTGLTNRVSPGPAVEAVGRARTVRSVPLRMQADNGALQARIKVIDAGQYDIALDGQASATLRLSGLRPGGTYTLVSRSREVAPQVPTVTADVRGNAQVALQVSGAARLTIRAGKW</sequence>
<feature type="non-terminal residue" evidence="1">
    <location>
        <position position="1"/>
    </location>
</feature>
<dbReference type="AlphaFoldDB" id="A0A0S7XRP7"/>
<comment type="caution">
    <text evidence="1">The sequence shown here is derived from an EMBL/GenBank/DDBJ whole genome shotgun (WGS) entry which is preliminary data.</text>
</comment>
<proteinExistence type="predicted"/>
<evidence type="ECO:0000313" key="1">
    <source>
        <dbReference type="EMBL" id="KPJ64745.1"/>
    </source>
</evidence>
<dbReference type="EMBL" id="LIZY01000009">
    <property type="protein sequence ID" value="KPJ64745.1"/>
    <property type="molecule type" value="Genomic_DNA"/>
</dbReference>
<name>A0A0S7XRP7_9BACT</name>